<keyword evidence="3" id="KW-1185">Reference proteome</keyword>
<comment type="caution">
    <text evidence="2">The sequence shown here is derived from an EMBL/GenBank/DDBJ whole genome shotgun (WGS) entry which is preliminary data.</text>
</comment>
<dbReference type="AlphaFoldDB" id="A0A4R2Q6X0"/>
<evidence type="ECO:0008006" key="4">
    <source>
        <dbReference type="Google" id="ProtNLM"/>
    </source>
</evidence>
<dbReference type="EMBL" id="SLXP01000001">
    <property type="protein sequence ID" value="TCP44457.1"/>
    <property type="molecule type" value="Genomic_DNA"/>
</dbReference>
<name>A0A4R2Q6X0_9RHOB</name>
<accession>A0A4R2Q6X0</accession>
<evidence type="ECO:0000313" key="3">
    <source>
        <dbReference type="Proteomes" id="UP000294835"/>
    </source>
</evidence>
<dbReference type="RefSeq" id="WP_132460582.1">
    <property type="nucleotide sequence ID" value="NZ_SLXP01000001.1"/>
</dbReference>
<sequence length="143" mass="16199">MQNYEFTAIPAPARVGRFGGLTSDEAFSAALTEIMNEMGAGGWDFVGAEIMSSRVGRWPFARTRAREVLVFRRSRGPERDLMRQMQQMMLQLQHHQSLARLESEPVEVTVRPRRVPKSDTPRPVRKLRPRLDIPTAAHATAAE</sequence>
<reference evidence="2 3" key="1">
    <citation type="submission" date="2019-03" db="EMBL/GenBank/DDBJ databases">
        <title>Genomic Encyclopedia of Type Strains, Phase IV (KMG-IV): sequencing the most valuable type-strain genomes for metagenomic binning, comparative biology and taxonomic classification.</title>
        <authorList>
            <person name="Goeker M."/>
        </authorList>
    </citation>
    <scope>NUCLEOTIDE SEQUENCE [LARGE SCALE GENOMIC DNA]</scope>
    <source>
        <strain evidence="2 3">DSM 18063</strain>
    </source>
</reference>
<gene>
    <name evidence="2" type="ORF">EV662_101551</name>
</gene>
<proteinExistence type="predicted"/>
<evidence type="ECO:0000256" key="1">
    <source>
        <dbReference type="SAM" id="MobiDB-lite"/>
    </source>
</evidence>
<dbReference type="OrthoDB" id="7857468at2"/>
<dbReference type="Proteomes" id="UP000294835">
    <property type="component" value="Unassembled WGS sequence"/>
</dbReference>
<evidence type="ECO:0000313" key="2">
    <source>
        <dbReference type="EMBL" id="TCP44457.1"/>
    </source>
</evidence>
<protein>
    <recommendedName>
        <fullName evidence="4">DUF4177 domain-containing protein</fullName>
    </recommendedName>
</protein>
<feature type="region of interest" description="Disordered" evidence="1">
    <location>
        <begin position="109"/>
        <end position="143"/>
    </location>
</feature>
<organism evidence="2 3">
    <name type="scientific">Rhodovulum marinum</name>
    <dbReference type="NCBI Taxonomy" id="320662"/>
    <lineage>
        <taxon>Bacteria</taxon>
        <taxon>Pseudomonadati</taxon>
        <taxon>Pseudomonadota</taxon>
        <taxon>Alphaproteobacteria</taxon>
        <taxon>Rhodobacterales</taxon>
        <taxon>Paracoccaceae</taxon>
        <taxon>Rhodovulum</taxon>
    </lineage>
</organism>